<dbReference type="HOGENOM" id="CLU_2160336_0_0_1"/>
<dbReference type="GeneID" id="20708885"/>
<accession>G2XAU1</accession>
<protein>
    <submittedName>
        <fullName evidence="2">Uncharacterized protein</fullName>
    </submittedName>
</protein>
<dbReference type="InParanoid" id="G2XAU1"/>
<dbReference type="AlphaFoldDB" id="G2XAU1"/>
<feature type="region of interest" description="Disordered" evidence="1">
    <location>
        <begin position="1"/>
        <end position="21"/>
    </location>
</feature>
<gene>
    <name evidence="2" type="ORF">VDAG_07422</name>
</gene>
<feature type="compositionally biased region" description="Basic and acidic residues" evidence="1">
    <location>
        <begin position="1"/>
        <end position="11"/>
    </location>
</feature>
<name>G2XAU1_VERDV</name>
<dbReference type="RefSeq" id="XP_009654622.1">
    <property type="nucleotide sequence ID" value="XM_009656327.1"/>
</dbReference>
<evidence type="ECO:0000256" key="1">
    <source>
        <dbReference type="SAM" id="MobiDB-lite"/>
    </source>
</evidence>
<feature type="region of interest" description="Disordered" evidence="1">
    <location>
        <begin position="91"/>
        <end position="111"/>
    </location>
</feature>
<feature type="compositionally biased region" description="Basic residues" evidence="1">
    <location>
        <begin position="96"/>
        <end position="105"/>
    </location>
</feature>
<reference evidence="2 3" key="1">
    <citation type="submission" date="2008-03" db="EMBL/GenBank/DDBJ databases">
        <title>The Genome Sequence of Verticillium dahliae VdLs.17.</title>
        <authorList>
            <consortium name="The Broad Institute Genome Sequencing Platform"/>
            <person name="Ma L.-J.J."/>
            <person name="Klosterman S.J."/>
            <person name="Subbarao K."/>
            <person name="Dobinson K."/>
            <person name="Veronese P."/>
            <person name="Kang S."/>
            <person name="Gold S.E."/>
            <person name="Young S."/>
            <person name="Jaffe D."/>
            <person name="Gnerre S."/>
            <person name="Berlin A."/>
            <person name="Heiman D."/>
            <person name="Hepburn T."/>
            <person name="Sykes S."/>
            <person name="Alvarado L."/>
            <person name="Kodira C.D."/>
            <person name="Lander E."/>
            <person name="Galagan J."/>
            <person name="Nusbaum C."/>
            <person name="Birren B."/>
        </authorList>
    </citation>
    <scope>NUCLEOTIDE SEQUENCE [LARGE SCALE GENOMIC DNA]</scope>
    <source>
        <strain evidence="3">VdLs.17 / ATCC MYA-4575 / FGSC 10137</strain>
    </source>
</reference>
<dbReference type="EMBL" id="DS572710">
    <property type="protein sequence ID" value="EGY16258.1"/>
    <property type="molecule type" value="Genomic_DNA"/>
</dbReference>
<keyword evidence="3" id="KW-1185">Reference proteome</keyword>
<evidence type="ECO:0000313" key="2">
    <source>
        <dbReference type="EMBL" id="EGY16258.1"/>
    </source>
</evidence>
<evidence type="ECO:0000313" key="3">
    <source>
        <dbReference type="Proteomes" id="UP000001611"/>
    </source>
</evidence>
<reference evidence="3" key="2">
    <citation type="journal article" date="2011" name="PLoS Pathog.">
        <title>Comparative genomics yields insights into niche adaptation of plant vascular wilt pathogens.</title>
        <authorList>
            <person name="Klosterman S.J."/>
            <person name="Subbarao K.V."/>
            <person name="Kang S."/>
            <person name="Veronese P."/>
            <person name="Gold S.E."/>
            <person name="Thomma B.P.H.J."/>
            <person name="Chen Z."/>
            <person name="Henrissat B."/>
            <person name="Lee Y.-H."/>
            <person name="Park J."/>
            <person name="Garcia-Pedrajas M.D."/>
            <person name="Barbara D.J."/>
            <person name="Anchieta A."/>
            <person name="de Jonge R."/>
            <person name="Santhanam P."/>
            <person name="Maruthachalam K."/>
            <person name="Atallah Z."/>
            <person name="Amyotte S.G."/>
            <person name="Paz Z."/>
            <person name="Inderbitzin P."/>
            <person name="Hayes R.J."/>
            <person name="Heiman D.I."/>
            <person name="Young S."/>
            <person name="Zeng Q."/>
            <person name="Engels R."/>
            <person name="Galagan J."/>
            <person name="Cuomo C.A."/>
            <person name="Dobinson K.F."/>
            <person name="Ma L.-J."/>
        </authorList>
    </citation>
    <scope>NUCLEOTIDE SEQUENCE [LARGE SCALE GENOMIC DNA]</scope>
    <source>
        <strain evidence="3">VdLs.17 / ATCC MYA-4575 / FGSC 10137</strain>
    </source>
</reference>
<sequence length="111" mass="12459">MSTLARPERALAPRCHQPTIATNQLGAERAARHQPSPLEGPRCRVGPCWPLTSKRVQPLGGPPWPMFPAWRASRRWRSRVHGGTWYSSLGGVVRAQSRRTRSKRARSAEIT</sequence>
<dbReference type="KEGG" id="vda:VDAG_07422"/>
<organism evidence="2 3">
    <name type="scientific">Verticillium dahliae (strain VdLs.17 / ATCC MYA-4575 / FGSC 10137)</name>
    <name type="common">Verticillium wilt</name>
    <dbReference type="NCBI Taxonomy" id="498257"/>
    <lineage>
        <taxon>Eukaryota</taxon>
        <taxon>Fungi</taxon>
        <taxon>Dikarya</taxon>
        <taxon>Ascomycota</taxon>
        <taxon>Pezizomycotina</taxon>
        <taxon>Sordariomycetes</taxon>
        <taxon>Hypocreomycetidae</taxon>
        <taxon>Glomerellales</taxon>
        <taxon>Plectosphaerellaceae</taxon>
        <taxon>Verticillium</taxon>
    </lineage>
</organism>
<dbReference type="Proteomes" id="UP000001611">
    <property type="component" value="Unassembled WGS sequence"/>
</dbReference>
<proteinExistence type="predicted"/>